<keyword evidence="1" id="KW-0328">Glycosyltransferase</keyword>
<evidence type="ECO:0000313" key="4">
    <source>
        <dbReference type="Proteomes" id="UP001290861"/>
    </source>
</evidence>
<dbReference type="Gene3D" id="3.40.50.2000">
    <property type="entry name" value="Glycogen Phosphorylase B"/>
    <property type="match status" value="2"/>
</dbReference>
<organism evidence="3 4">
    <name type="scientific">Pontiella agarivorans</name>
    <dbReference type="NCBI Taxonomy" id="3038953"/>
    <lineage>
        <taxon>Bacteria</taxon>
        <taxon>Pseudomonadati</taxon>
        <taxon>Kiritimatiellota</taxon>
        <taxon>Kiritimatiellia</taxon>
        <taxon>Kiritimatiellales</taxon>
        <taxon>Pontiellaceae</taxon>
        <taxon>Pontiella</taxon>
    </lineage>
</organism>
<evidence type="ECO:0000313" key="3">
    <source>
        <dbReference type="EMBL" id="MDZ8119989.1"/>
    </source>
</evidence>
<reference evidence="3 4" key="1">
    <citation type="journal article" date="2024" name="Appl. Environ. Microbiol.">
        <title>Pontiella agarivorans sp. nov., a novel marine anaerobic bacterium capable of degrading macroalgal polysaccharides and fixing nitrogen.</title>
        <authorList>
            <person name="Liu N."/>
            <person name="Kivenson V."/>
            <person name="Peng X."/>
            <person name="Cui Z."/>
            <person name="Lankiewicz T.S."/>
            <person name="Gosselin K.M."/>
            <person name="English C.J."/>
            <person name="Blair E.M."/>
            <person name="O'Malley M.A."/>
            <person name="Valentine D.L."/>
        </authorList>
    </citation>
    <scope>NUCLEOTIDE SEQUENCE [LARGE SCALE GENOMIC DNA]</scope>
    <source>
        <strain evidence="3 4">NLcol2</strain>
    </source>
</reference>
<dbReference type="CDD" id="cd03789">
    <property type="entry name" value="GT9_LPS_heptosyltransferase"/>
    <property type="match status" value="1"/>
</dbReference>
<keyword evidence="4" id="KW-1185">Reference proteome</keyword>
<dbReference type="Pfam" id="PF01075">
    <property type="entry name" value="Glyco_transf_9"/>
    <property type="match status" value="1"/>
</dbReference>
<dbReference type="InterPro" id="IPR051199">
    <property type="entry name" value="LPS_LOS_Heptosyltrfase"/>
</dbReference>
<dbReference type="PANTHER" id="PTHR30160">
    <property type="entry name" value="TETRAACYLDISACCHARIDE 4'-KINASE-RELATED"/>
    <property type="match status" value="1"/>
</dbReference>
<evidence type="ECO:0000256" key="2">
    <source>
        <dbReference type="ARBA" id="ARBA00022679"/>
    </source>
</evidence>
<evidence type="ECO:0000256" key="1">
    <source>
        <dbReference type="ARBA" id="ARBA00022676"/>
    </source>
</evidence>
<keyword evidence="2" id="KW-0808">Transferase</keyword>
<dbReference type="SUPFAM" id="SSF53756">
    <property type="entry name" value="UDP-Glycosyltransferase/glycogen phosphorylase"/>
    <property type="match status" value="1"/>
</dbReference>
<comment type="caution">
    <text evidence="3">The sequence shown here is derived from an EMBL/GenBank/DDBJ whole genome shotgun (WGS) entry which is preliminary data.</text>
</comment>
<dbReference type="InterPro" id="IPR002201">
    <property type="entry name" value="Glyco_trans_9"/>
</dbReference>
<accession>A0ABU5N0P2</accession>
<proteinExistence type="predicted"/>
<gene>
    <name evidence="3" type="ORF">P9H32_15265</name>
</gene>
<dbReference type="EMBL" id="JARVCO010000012">
    <property type="protein sequence ID" value="MDZ8119989.1"/>
    <property type="molecule type" value="Genomic_DNA"/>
</dbReference>
<dbReference type="RefSeq" id="WP_322609769.1">
    <property type="nucleotide sequence ID" value="NZ_JARVCO010000012.1"/>
</dbReference>
<protein>
    <submittedName>
        <fullName evidence="3">Glycosyltransferase family 9 protein</fullName>
    </submittedName>
</protein>
<name>A0ABU5N0P2_9BACT</name>
<sequence>MKKERILIIRLKSIGDVLHTLPAVNAVRQNYPDAQISFLVCKSIAPLISGFSAVDEIISIDRNALKHPGKTLPTLFSLLNRIRPGRFSHVIDLQGYGETAWITWFTGAPQRWGSVYRSMRKLAYTRGLDRDISSMHVIDWYLSMLRQCGLQINEPDNTFHLPENYTEQAAGLFREHGLDPEKPTLMIQPFTSRASKNWPLLKYLSVARFFKAHGIQVFFCGSAEDEIDLEPVRARGHTVITGKSLLVTAGLIKSSSLVLGGDTGILHFGLALDTRILMLFNRKTSEKISTIPYRHLDWVIDPAGFDSFPKISVNRVVEECRKTFPHVPSPKAIKTEPGTQPDRPN</sequence>
<dbReference type="Proteomes" id="UP001290861">
    <property type="component" value="Unassembled WGS sequence"/>
</dbReference>